<dbReference type="GO" id="GO:0006355">
    <property type="term" value="P:regulation of DNA-templated transcription"/>
    <property type="evidence" value="ECO:0007669"/>
    <property type="project" value="InterPro"/>
</dbReference>
<feature type="compositionally biased region" description="Basic and acidic residues" evidence="4">
    <location>
        <begin position="733"/>
        <end position="748"/>
    </location>
</feature>
<feature type="region of interest" description="Disordered" evidence="4">
    <location>
        <begin position="75"/>
        <end position="115"/>
    </location>
</feature>
<feature type="region of interest" description="Disordered" evidence="4">
    <location>
        <begin position="522"/>
        <end position="1062"/>
    </location>
</feature>
<evidence type="ECO:0000256" key="1">
    <source>
        <dbReference type="ARBA" id="ARBA00008275"/>
    </source>
</evidence>
<dbReference type="Bgee" id="ENSBTAG00000005354">
    <property type="expression patterns" value="Expressed in supraspinatus muscle and 106 other cell types or tissues"/>
</dbReference>
<dbReference type="AlphaFoldDB" id="A0A3Q1N8Y0"/>
<evidence type="ECO:0000256" key="2">
    <source>
        <dbReference type="ARBA" id="ARBA00023054"/>
    </source>
</evidence>
<proteinExistence type="evidence at protein level"/>
<feature type="compositionally biased region" description="Basic and acidic residues" evidence="4">
    <location>
        <begin position="253"/>
        <end position="266"/>
    </location>
</feature>
<feature type="compositionally biased region" description="Basic and acidic residues" evidence="4">
    <location>
        <begin position="665"/>
        <end position="675"/>
    </location>
</feature>
<feature type="compositionally biased region" description="Basic and acidic residues" evidence="4">
    <location>
        <begin position="768"/>
        <end position="778"/>
    </location>
</feature>
<organism evidence="5 6">
    <name type="scientific">Bos taurus</name>
    <name type="common">Bovine</name>
    <dbReference type="NCBI Taxonomy" id="9913"/>
    <lineage>
        <taxon>Eukaryota</taxon>
        <taxon>Metazoa</taxon>
        <taxon>Chordata</taxon>
        <taxon>Craniata</taxon>
        <taxon>Vertebrata</taxon>
        <taxon>Euteleostomi</taxon>
        <taxon>Mammalia</taxon>
        <taxon>Eutheria</taxon>
        <taxon>Laurasiatheria</taxon>
        <taxon>Artiodactyla</taxon>
        <taxon>Ruminantia</taxon>
        <taxon>Pecora</taxon>
        <taxon>Bovidae</taxon>
        <taxon>Bovinae</taxon>
        <taxon>Bos</taxon>
    </lineage>
</organism>
<feature type="region of interest" description="Disordered" evidence="4">
    <location>
        <begin position="199"/>
        <end position="273"/>
    </location>
</feature>
<evidence type="ECO:0000313" key="7">
    <source>
        <dbReference type="VGNC" id="VGNC:55253"/>
    </source>
</evidence>
<accession>A0A3Q1N8Y0</accession>
<dbReference type="Pfam" id="PF09738">
    <property type="entry name" value="LRRFIP"/>
    <property type="match status" value="2"/>
</dbReference>
<name>A0A3Q1N8Y0_BOVIN</name>
<feature type="compositionally biased region" description="Basic and acidic residues" evidence="4">
    <location>
        <begin position="707"/>
        <end position="721"/>
    </location>
</feature>
<feature type="compositionally biased region" description="Basic and acidic residues" evidence="4">
    <location>
        <begin position="949"/>
        <end position="958"/>
    </location>
</feature>
<keyword evidence="8" id="KW-1267">Proteomics identification</keyword>
<dbReference type="Ensembl" id="ENSBTAT00000078555.2">
    <property type="protein sequence ID" value="ENSBTAP00000067561.1"/>
    <property type="gene ID" value="ENSBTAG00000005354.8"/>
</dbReference>
<dbReference type="FunFam" id="1.20.5.4090:FF:000001">
    <property type="entry name" value="leucine-rich repeat flightless-interacting protein 2 isoform X1"/>
    <property type="match status" value="1"/>
</dbReference>
<dbReference type="GeneTree" id="ENSGT00530000063564"/>
<evidence type="ECO:0000256" key="4">
    <source>
        <dbReference type="SAM" id="MobiDB-lite"/>
    </source>
</evidence>
<feature type="compositionally biased region" description="Polar residues" evidence="4">
    <location>
        <begin position="886"/>
        <end position="902"/>
    </location>
</feature>
<protein>
    <submittedName>
        <fullName evidence="5">LRR binding FLII interacting protein 1</fullName>
    </submittedName>
</protein>
<keyword evidence="2 3" id="KW-0175">Coiled coil</keyword>
<dbReference type="OrthoDB" id="10028421at2759"/>
<feature type="compositionally biased region" description="Low complexity" evidence="4">
    <location>
        <begin position="129"/>
        <end position="147"/>
    </location>
</feature>
<feature type="compositionally biased region" description="Basic and acidic residues" evidence="4">
    <location>
        <begin position="988"/>
        <end position="1003"/>
    </location>
</feature>
<reference evidence="5" key="1">
    <citation type="submission" date="2018-03" db="EMBL/GenBank/DDBJ databases">
        <title>ARS-UCD1.2.</title>
        <authorList>
            <person name="Rosen B.D."/>
            <person name="Bickhart D.M."/>
            <person name="Koren S."/>
            <person name="Schnabel R.D."/>
            <person name="Hall R."/>
            <person name="Zimin A."/>
            <person name="Dreischer C."/>
            <person name="Schultheiss S."/>
            <person name="Schroeder S.G."/>
            <person name="Elsik C.G."/>
            <person name="Couldrey C."/>
            <person name="Liu G.E."/>
            <person name="Van Tassell C.P."/>
            <person name="Phillippy A.M."/>
            <person name="Smith T.P.L."/>
            <person name="Medrano J.F."/>
        </authorList>
    </citation>
    <scope>NUCLEOTIDE SEQUENCE [LARGE SCALE GENOMIC DNA]</scope>
    <source>
        <strain evidence="5">Hereford</strain>
    </source>
</reference>
<feature type="compositionally biased region" description="Basic residues" evidence="4">
    <location>
        <begin position="831"/>
        <end position="845"/>
    </location>
</feature>
<dbReference type="Proteomes" id="UP000009136">
    <property type="component" value="Chromosome 3"/>
</dbReference>
<keyword evidence="6" id="KW-1185">Reference proteome</keyword>
<feature type="region of interest" description="Disordered" evidence="4">
    <location>
        <begin position="129"/>
        <end position="154"/>
    </location>
</feature>
<dbReference type="VGNC" id="VGNC:55253">
    <property type="gene designation" value="LRRFIP1"/>
</dbReference>
<feature type="coiled-coil region" evidence="3">
    <location>
        <begin position="302"/>
        <end position="454"/>
    </location>
</feature>
<feature type="compositionally biased region" description="Basic and acidic residues" evidence="4">
    <location>
        <begin position="867"/>
        <end position="881"/>
    </location>
</feature>
<reference evidence="5" key="2">
    <citation type="submission" date="2025-08" db="UniProtKB">
        <authorList>
            <consortium name="Ensembl"/>
        </authorList>
    </citation>
    <scope>IDENTIFICATION</scope>
    <source>
        <strain evidence="5">Hereford</strain>
    </source>
</reference>
<dbReference type="PANTHER" id="PTHR19212">
    <property type="entry name" value="LEUCINE RICH REPEAT IN FLII INTERACTING PROTEIN"/>
    <property type="match status" value="1"/>
</dbReference>
<dbReference type="PANTHER" id="PTHR19212:SF5">
    <property type="entry name" value="LEUCINE-RICH REPEAT FLIGHTLESS-INTERACTING PROTEIN 1"/>
    <property type="match status" value="1"/>
</dbReference>
<feature type="compositionally biased region" description="Basic and acidic residues" evidence="4">
    <location>
        <begin position="625"/>
        <end position="651"/>
    </location>
</feature>
<evidence type="ECO:0000313" key="5">
    <source>
        <dbReference type="Ensembl" id="ENSBTAP00000067561.1"/>
    </source>
</evidence>
<feature type="compositionally biased region" description="Low complexity" evidence="4">
    <location>
        <begin position="237"/>
        <end position="250"/>
    </location>
</feature>
<reference evidence="5" key="3">
    <citation type="submission" date="2025-09" db="UniProtKB">
        <authorList>
            <consortium name="Ensembl"/>
        </authorList>
    </citation>
    <scope>IDENTIFICATION</scope>
    <source>
        <strain evidence="5">Hereford</strain>
    </source>
</reference>
<comment type="similarity">
    <text evidence="1">Belongs to the LRRFIP family.</text>
</comment>
<feature type="compositionally biased region" description="Basic and acidic residues" evidence="4">
    <location>
        <begin position="788"/>
        <end position="816"/>
    </location>
</feature>
<sequence length="1062" mass="115814">MTNPAAAQNQEIDCLSPEAQRLAEARLAAKRAARAEAREIRMKELERQQKEIYQVQKKYYGLDTKWGDIEQWMEDSERYSHRSRRNTSASDEDERMSVGSRGSLRSQPDLEYGGPYAWTNGYDGDLYGSQSLSRRSGRNSSYSGDGRFSTLSSSREDTLGLSCSDLGLRHRGLAPKPLSAQNGNRPSYLYSAARPAGSNLASASDESSLGGARRGSACGSQALGGQASELSGHFKSSSRASSRASSARASPVVEERPEKDFTEKGSRSLPGLSAATLASLGGTSSRRGSGDTSISIDTEASIREIKDSLAEVEEKYKKAMVSNAQLDNEKTNFMYQVDTLKDMLLELEEQLAESRRQYEEKSKEFEREKHAHSILQFQFAEVKEALKQREEMLEEIRQLQQKQASYIREISDLQETIEWKDRKIGALERQKEFFDSVRSERDDLREEVVMLKEELKKHGIILNSEIATNGETPDTLNSIASQGSTKMTKEELNALKAMGDGALGRANEVEVKNEMVEHEGKRAILQSTEQRQHKEDPGESCVDTEASHPGDSAEDQRASADGAPSPGTLVNSESEEEVQSRVLETASFLADTQQVESSEVLNSELVGEIPDPGIGQGSGNALDMENQREESAEEREKGKQEDLKANLEEMSTKPCQESALPQISEAERESSEDPCKQSGSPTKAEPEAGLTGLGAQGGTAASSPLSGRDDPGSHHEKRLVDTPEGSDPSAGQDVEKELANQEVAEPREAPVQSTEAGRENEEAEEDEGRNLREEKPIEPEVQTSPRPPEAESRPQEVTDPRVEDAESEALDVKDPSEENDQQGEALDSSQKKTKSKKKKNKKKKSPVPAELKDVQKELTFQNPGLIEVKEELEKDTDEKPVVDAQNEVTKSPKQNSVAESGENSGGPENPKVELDGKLDQDDAAVNAKAGGDTLDFEDNMIQSSGTSNKELDEGAVKDEAEEDGGTPSSPPGPENTEVPSSALLEDESPAKDINDASHTEGAEGRVTPENLGQTVREFSDSIPLENDGLAAADEVGDFNSESKEEKTGGTGKGRSKEDCTMS</sequence>
<evidence type="ECO:0000256" key="3">
    <source>
        <dbReference type="SAM" id="Coils"/>
    </source>
</evidence>
<gene>
    <name evidence="5 7" type="primary">LRRFIP1</name>
</gene>
<evidence type="ECO:0007829" key="8">
    <source>
        <dbReference type="PeptideAtlas" id="A0A3Q1N8Y0"/>
    </source>
</evidence>
<feature type="compositionally biased region" description="Polar residues" evidence="4">
    <location>
        <begin position="590"/>
        <end position="601"/>
    </location>
</feature>
<dbReference type="Gene3D" id="1.20.5.4090">
    <property type="match status" value="1"/>
</dbReference>
<evidence type="ECO:0000313" key="6">
    <source>
        <dbReference type="Proteomes" id="UP000009136"/>
    </source>
</evidence>
<dbReference type="InterPro" id="IPR019139">
    <property type="entry name" value="LRRFIP1/2"/>
</dbReference>
<feature type="compositionally biased region" description="Basic and acidic residues" evidence="4">
    <location>
        <begin position="910"/>
        <end position="920"/>
    </location>
</feature>
<dbReference type="VEuPathDB" id="HostDB:ENSBTAG00000005354"/>